<feature type="transmembrane region" description="Helical" evidence="1">
    <location>
        <begin position="6"/>
        <end position="26"/>
    </location>
</feature>
<protein>
    <submittedName>
        <fullName evidence="2">Folate family ECF transporter S component</fullName>
    </submittedName>
</protein>
<dbReference type="GO" id="GO:0022857">
    <property type="term" value="F:transmembrane transporter activity"/>
    <property type="evidence" value="ECO:0007669"/>
    <property type="project" value="InterPro"/>
</dbReference>
<dbReference type="RefSeq" id="WP_090489941.1">
    <property type="nucleotide sequence ID" value="NZ_PDYF01000008.1"/>
</dbReference>
<comment type="caution">
    <text evidence="2">The sequence shown here is derived from an EMBL/GenBank/DDBJ whole genome shotgun (WGS) entry which is preliminary data.</text>
</comment>
<reference evidence="2 3" key="1">
    <citation type="submission" date="2017-10" db="EMBL/GenBank/DDBJ databases">
        <title>Resolving the taxonomy of Roseburia spp., Eubacterium rectale and Agathobacter spp. through phylogenomic analysis.</title>
        <authorList>
            <person name="Sheridan P.O."/>
            <person name="Walker A.W."/>
            <person name="Duncan S.H."/>
            <person name="Scott K.P."/>
            <person name="Toole P.W.O."/>
            <person name="Luis P."/>
            <person name="Flint H.J."/>
        </authorList>
    </citation>
    <scope>NUCLEOTIDE SEQUENCE [LARGE SCALE GENOMIC DNA]</scope>
    <source>
        <strain evidence="2 3">JK626</strain>
    </source>
</reference>
<feature type="transmembrane region" description="Helical" evidence="1">
    <location>
        <begin position="145"/>
        <end position="162"/>
    </location>
</feature>
<dbReference type="InterPro" id="IPR024529">
    <property type="entry name" value="ECF_trnsprt_substrate-spec"/>
</dbReference>
<dbReference type="AlphaFoldDB" id="A0A2G3DX52"/>
<dbReference type="Gene3D" id="1.10.1760.20">
    <property type="match status" value="1"/>
</dbReference>
<sequence>MKKLSNTKTLTLAAMLTAIGIVLGYFKFPINQFIEIRFAFVPLCLAGLLLGPGIAGVMGILVDVGGFLMYPTGPFFPGFTFSSMMTGVIFGLFLYKKRVTLQRMIVTMVTYTVVVGVLLNSIWLNMLYLKLGYFNTILYRLPKEAIMLVVNTAIIYTLLKAFESVKLYEKI</sequence>
<dbReference type="Pfam" id="PF12822">
    <property type="entry name" value="ECF_trnsprt"/>
    <property type="match status" value="1"/>
</dbReference>
<evidence type="ECO:0000256" key="1">
    <source>
        <dbReference type="SAM" id="Phobius"/>
    </source>
</evidence>
<feature type="transmembrane region" description="Helical" evidence="1">
    <location>
        <begin position="104"/>
        <end position="125"/>
    </location>
</feature>
<evidence type="ECO:0000313" key="2">
    <source>
        <dbReference type="EMBL" id="PHU35612.1"/>
    </source>
</evidence>
<proteinExistence type="predicted"/>
<dbReference type="EMBL" id="PDYF01000008">
    <property type="protein sequence ID" value="PHU35612.1"/>
    <property type="molecule type" value="Genomic_DNA"/>
</dbReference>
<keyword evidence="1" id="KW-1133">Transmembrane helix</keyword>
<gene>
    <name evidence="2" type="ORF">CSX01_03150</name>
</gene>
<dbReference type="NCBIfam" id="TIGR04518">
    <property type="entry name" value="ECF_S_folT_fam"/>
    <property type="match status" value="1"/>
</dbReference>
<organism evidence="2 3">
    <name type="scientific">Pseudobutyrivibrio ruminis</name>
    <dbReference type="NCBI Taxonomy" id="46206"/>
    <lineage>
        <taxon>Bacteria</taxon>
        <taxon>Bacillati</taxon>
        <taxon>Bacillota</taxon>
        <taxon>Clostridia</taxon>
        <taxon>Lachnospirales</taxon>
        <taxon>Lachnospiraceae</taxon>
        <taxon>Pseudobutyrivibrio</taxon>
    </lineage>
</organism>
<feature type="transmembrane region" description="Helical" evidence="1">
    <location>
        <begin position="38"/>
        <end position="62"/>
    </location>
</feature>
<name>A0A2G3DX52_9FIRM</name>
<dbReference type="Proteomes" id="UP000225889">
    <property type="component" value="Unassembled WGS sequence"/>
</dbReference>
<accession>A0A2G3DX52</accession>
<dbReference type="InterPro" id="IPR030949">
    <property type="entry name" value="ECF_S_folate_fam"/>
</dbReference>
<keyword evidence="1" id="KW-0812">Transmembrane</keyword>
<feature type="transmembrane region" description="Helical" evidence="1">
    <location>
        <begin position="74"/>
        <end position="95"/>
    </location>
</feature>
<reference evidence="2 3" key="2">
    <citation type="submission" date="2017-10" db="EMBL/GenBank/DDBJ databases">
        <authorList>
            <person name="Banno H."/>
            <person name="Chua N.-H."/>
        </authorList>
    </citation>
    <scope>NUCLEOTIDE SEQUENCE [LARGE SCALE GENOMIC DNA]</scope>
    <source>
        <strain evidence="2 3">JK626</strain>
    </source>
</reference>
<keyword evidence="1" id="KW-0472">Membrane</keyword>
<evidence type="ECO:0000313" key="3">
    <source>
        <dbReference type="Proteomes" id="UP000225889"/>
    </source>
</evidence>